<dbReference type="Proteomes" id="UP001177023">
    <property type="component" value="Unassembled WGS sequence"/>
</dbReference>
<dbReference type="AlphaFoldDB" id="A0AA36FW49"/>
<feature type="region of interest" description="Disordered" evidence="1">
    <location>
        <begin position="142"/>
        <end position="166"/>
    </location>
</feature>
<reference evidence="2" key="1">
    <citation type="submission" date="2023-06" db="EMBL/GenBank/DDBJ databases">
        <authorList>
            <person name="Delattre M."/>
        </authorList>
    </citation>
    <scope>NUCLEOTIDE SEQUENCE</scope>
    <source>
        <strain evidence="2">AF72</strain>
    </source>
</reference>
<dbReference type="EMBL" id="CATQJA010001407">
    <property type="protein sequence ID" value="CAJ0567112.1"/>
    <property type="molecule type" value="Genomic_DNA"/>
</dbReference>
<sequence length="166" mass="18184">MTSARSPIGSRGDPTGLRHRLNSTAVDFPVSGECENACIYRPDAGDDDKPDYQNCVWLDVVHNETVFTLQRAMLARDTPPIDVIVKQEDSSAAYPSKISERETSIVAKTDLNTDPSLAVIVPDPPRPVVEVDDPGQWDAKSTQIATKTHAKTTTERIDTHSKAIDI</sequence>
<evidence type="ECO:0000313" key="3">
    <source>
        <dbReference type="Proteomes" id="UP001177023"/>
    </source>
</evidence>
<organism evidence="2 3">
    <name type="scientific">Mesorhabditis spiculigera</name>
    <dbReference type="NCBI Taxonomy" id="96644"/>
    <lineage>
        <taxon>Eukaryota</taxon>
        <taxon>Metazoa</taxon>
        <taxon>Ecdysozoa</taxon>
        <taxon>Nematoda</taxon>
        <taxon>Chromadorea</taxon>
        <taxon>Rhabditida</taxon>
        <taxon>Rhabditina</taxon>
        <taxon>Rhabditomorpha</taxon>
        <taxon>Rhabditoidea</taxon>
        <taxon>Rhabditidae</taxon>
        <taxon>Mesorhabditinae</taxon>
        <taxon>Mesorhabditis</taxon>
    </lineage>
</organism>
<feature type="compositionally biased region" description="Basic and acidic residues" evidence="1">
    <location>
        <begin position="152"/>
        <end position="166"/>
    </location>
</feature>
<gene>
    <name evidence="2" type="ORF">MSPICULIGERA_LOCUS5677</name>
</gene>
<keyword evidence="3" id="KW-1185">Reference proteome</keyword>
<proteinExistence type="predicted"/>
<evidence type="ECO:0000256" key="1">
    <source>
        <dbReference type="SAM" id="MobiDB-lite"/>
    </source>
</evidence>
<name>A0AA36FW49_9BILA</name>
<protein>
    <submittedName>
        <fullName evidence="2">Uncharacterized protein</fullName>
    </submittedName>
</protein>
<evidence type="ECO:0000313" key="2">
    <source>
        <dbReference type="EMBL" id="CAJ0567112.1"/>
    </source>
</evidence>
<feature type="non-terminal residue" evidence="2">
    <location>
        <position position="166"/>
    </location>
</feature>
<comment type="caution">
    <text evidence="2">The sequence shown here is derived from an EMBL/GenBank/DDBJ whole genome shotgun (WGS) entry which is preliminary data.</text>
</comment>
<accession>A0AA36FW49</accession>